<dbReference type="InterPro" id="IPR013324">
    <property type="entry name" value="RNA_pol_sigma_r3/r4-like"/>
</dbReference>
<evidence type="ECO:0000259" key="6">
    <source>
        <dbReference type="Pfam" id="PF04542"/>
    </source>
</evidence>
<evidence type="ECO:0000259" key="8">
    <source>
        <dbReference type="Pfam" id="PF20239"/>
    </source>
</evidence>
<evidence type="ECO:0000256" key="2">
    <source>
        <dbReference type="ARBA" id="ARBA00023015"/>
    </source>
</evidence>
<reference evidence="9 10" key="1">
    <citation type="submission" date="2016-10" db="EMBL/GenBank/DDBJ databases">
        <authorList>
            <person name="de Groot N.N."/>
        </authorList>
    </citation>
    <scope>NUCLEOTIDE SEQUENCE [LARGE SCALE GENOMIC DNA]</scope>
    <source>
        <strain evidence="9 10">DSM 21799</strain>
    </source>
</reference>
<feature type="domain" description="DUF6596" evidence="8">
    <location>
        <begin position="178"/>
        <end position="278"/>
    </location>
</feature>
<dbReference type="InterPro" id="IPR036388">
    <property type="entry name" value="WH-like_DNA-bd_sf"/>
</dbReference>
<dbReference type="InterPro" id="IPR000838">
    <property type="entry name" value="RNA_pol_sigma70_ECF_CS"/>
</dbReference>
<evidence type="ECO:0000313" key="9">
    <source>
        <dbReference type="EMBL" id="SEB52319.1"/>
    </source>
</evidence>
<dbReference type="RefSeq" id="WP_091180653.1">
    <property type="nucleotide sequence ID" value="NZ_FNRY01000001.1"/>
</dbReference>
<dbReference type="PROSITE" id="PS01063">
    <property type="entry name" value="SIGMA70_ECF"/>
    <property type="match status" value="1"/>
</dbReference>
<comment type="similarity">
    <text evidence="1 5">Belongs to the sigma-70 factor family. ECF subfamily.</text>
</comment>
<dbReference type="Proteomes" id="UP000199183">
    <property type="component" value="Unassembled WGS sequence"/>
</dbReference>
<dbReference type="Gene3D" id="1.10.1740.10">
    <property type="match status" value="1"/>
</dbReference>
<dbReference type="SUPFAM" id="SSF88659">
    <property type="entry name" value="Sigma3 and sigma4 domains of RNA polymerase sigma factors"/>
    <property type="match status" value="1"/>
</dbReference>
<proteinExistence type="inferred from homology"/>
<gene>
    <name evidence="9" type="ORF">SAMN04489806_0967</name>
</gene>
<dbReference type="InterPro" id="IPR014284">
    <property type="entry name" value="RNA_pol_sigma-70_dom"/>
</dbReference>
<dbReference type="Gene3D" id="1.10.10.10">
    <property type="entry name" value="Winged helix-like DNA-binding domain superfamily/Winged helix DNA-binding domain"/>
    <property type="match status" value="1"/>
</dbReference>
<dbReference type="Pfam" id="PF20239">
    <property type="entry name" value="DUF6596"/>
    <property type="match status" value="1"/>
</dbReference>
<dbReference type="GO" id="GO:0006950">
    <property type="term" value="P:response to stress"/>
    <property type="evidence" value="ECO:0007669"/>
    <property type="project" value="UniProtKB-ARBA"/>
</dbReference>
<feature type="domain" description="RNA polymerase sigma factor 70 region 4 type 2" evidence="7">
    <location>
        <begin position="110"/>
        <end position="160"/>
    </location>
</feature>
<keyword evidence="10" id="KW-1185">Reference proteome</keyword>
<evidence type="ECO:0000256" key="5">
    <source>
        <dbReference type="RuleBase" id="RU000716"/>
    </source>
</evidence>
<dbReference type="PANTHER" id="PTHR47756">
    <property type="entry name" value="BLL6612 PROTEIN-RELATED"/>
    <property type="match status" value="1"/>
</dbReference>
<dbReference type="InterPro" id="IPR013249">
    <property type="entry name" value="RNA_pol_sigma70_r4_t2"/>
</dbReference>
<dbReference type="AlphaFoldDB" id="A0A1H4K192"/>
<dbReference type="GO" id="GO:0006352">
    <property type="term" value="P:DNA-templated transcription initiation"/>
    <property type="evidence" value="ECO:0007669"/>
    <property type="project" value="InterPro"/>
</dbReference>
<keyword evidence="5" id="KW-0238">DNA-binding</keyword>
<keyword evidence="3 5" id="KW-0731">Sigma factor</keyword>
<dbReference type="Pfam" id="PF08281">
    <property type="entry name" value="Sigma70_r4_2"/>
    <property type="match status" value="1"/>
</dbReference>
<keyword evidence="4 5" id="KW-0804">Transcription</keyword>
<evidence type="ECO:0000313" key="10">
    <source>
        <dbReference type="Proteomes" id="UP000199183"/>
    </source>
</evidence>
<dbReference type="GO" id="GO:0003677">
    <property type="term" value="F:DNA binding"/>
    <property type="evidence" value="ECO:0007669"/>
    <property type="project" value="UniProtKB-KW"/>
</dbReference>
<dbReference type="STRING" id="640635.SAMN04489806_0967"/>
<organism evidence="9 10">
    <name type="scientific">Paramicrobacterium humi</name>
    <dbReference type="NCBI Taxonomy" id="640635"/>
    <lineage>
        <taxon>Bacteria</taxon>
        <taxon>Bacillati</taxon>
        <taxon>Actinomycetota</taxon>
        <taxon>Actinomycetes</taxon>
        <taxon>Micrococcales</taxon>
        <taxon>Microbacteriaceae</taxon>
        <taxon>Paramicrobacterium</taxon>
    </lineage>
</organism>
<evidence type="ECO:0000256" key="3">
    <source>
        <dbReference type="ARBA" id="ARBA00023082"/>
    </source>
</evidence>
<dbReference type="Pfam" id="PF04542">
    <property type="entry name" value="Sigma70_r2"/>
    <property type="match status" value="1"/>
</dbReference>
<dbReference type="GO" id="GO:0016987">
    <property type="term" value="F:sigma factor activity"/>
    <property type="evidence" value="ECO:0007669"/>
    <property type="project" value="UniProtKB-KW"/>
</dbReference>
<accession>A0A1H4K192</accession>
<dbReference type="InterPro" id="IPR013325">
    <property type="entry name" value="RNA_pol_sigma_r2"/>
</dbReference>
<evidence type="ECO:0000256" key="4">
    <source>
        <dbReference type="ARBA" id="ARBA00023163"/>
    </source>
</evidence>
<keyword evidence="2 5" id="KW-0805">Transcription regulation</keyword>
<evidence type="ECO:0000259" key="7">
    <source>
        <dbReference type="Pfam" id="PF08281"/>
    </source>
</evidence>
<protein>
    <recommendedName>
        <fullName evidence="5">RNA polymerase sigma factor</fullName>
    </recommendedName>
</protein>
<feature type="domain" description="RNA polymerase sigma-70 region 2" evidence="6">
    <location>
        <begin position="17"/>
        <end position="78"/>
    </location>
</feature>
<dbReference type="InterPro" id="IPR046531">
    <property type="entry name" value="DUF6596"/>
</dbReference>
<dbReference type="OrthoDB" id="9780299at2"/>
<sequence length="422" mass="45961">MADLHARVAAIWRIEGARVVATLARVTGDVGLAEDLAQDAVIAALEQWDADGVPANPGAWLTAVAKRRAIDAWRRRDRLEERYRELARNLEEARDDEWRPIGDDVLRLVFTACHPVLSRESQVALTLRVVGGLTSVEIGRMLLSPVATVQQRITRAKRTLAEAHVPFETPEPNEWPQRLSGVLGVVYLVFTEGYAATAGDAWMRPDLANEALRLGRVLAGLLPREPEVHALVALMEFQASRFGARTDAAGNPILLADQERGRWDLAQIRRGSASLARADALGRGRGSYSLQAAIAQCHALASSVESTDWDRIVLLYEALGNLAPNPIVDLNRAVAVSMATGPASALRIVDELAAAGALRGSHLLPSVRGELLARLGRREEARVELIAAAELTQNEREKHALILKAEALTPFEIQDRGGRTAH</sequence>
<dbReference type="SUPFAM" id="SSF88946">
    <property type="entry name" value="Sigma2 domain of RNA polymerase sigma factors"/>
    <property type="match status" value="1"/>
</dbReference>
<dbReference type="InterPro" id="IPR007627">
    <property type="entry name" value="RNA_pol_sigma70_r2"/>
</dbReference>
<dbReference type="NCBIfam" id="TIGR02937">
    <property type="entry name" value="sigma70-ECF"/>
    <property type="match status" value="1"/>
</dbReference>
<dbReference type="EMBL" id="FNRY01000001">
    <property type="protein sequence ID" value="SEB52319.1"/>
    <property type="molecule type" value="Genomic_DNA"/>
</dbReference>
<name>A0A1H4K192_9MICO</name>
<dbReference type="PANTHER" id="PTHR47756:SF2">
    <property type="entry name" value="BLL6612 PROTEIN"/>
    <property type="match status" value="1"/>
</dbReference>
<evidence type="ECO:0000256" key="1">
    <source>
        <dbReference type="ARBA" id="ARBA00010641"/>
    </source>
</evidence>